<protein>
    <recommendedName>
        <fullName evidence="3">Transposase</fullName>
    </recommendedName>
</protein>
<proteinExistence type="predicted"/>
<name>A0ABZ2IU27_9BACT</name>
<evidence type="ECO:0008006" key="3">
    <source>
        <dbReference type="Google" id="ProtNLM"/>
    </source>
</evidence>
<dbReference type="EMBL" id="CP146284">
    <property type="protein sequence ID" value="WWV67734.1"/>
    <property type="molecule type" value="Genomic_DNA"/>
</dbReference>
<gene>
    <name evidence="1" type="ORF">NEE14_007215</name>
</gene>
<evidence type="ECO:0000313" key="1">
    <source>
        <dbReference type="EMBL" id="WWV67734.1"/>
    </source>
</evidence>
<dbReference type="RefSeq" id="WP_251967987.1">
    <property type="nucleotide sequence ID" value="NZ_CP146284.1"/>
</dbReference>
<keyword evidence="2" id="KW-1185">Reference proteome</keyword>
<reference evidence="1 2" key="1">
    <citation type="submission" date="2024-02" db="EMBL/GenBank/DDBJ databases">
        <title>Whole genome sequencing of Parabacteroides sp. AD58.</title>
        <authorList>
            <person name="Chaplin A.V."/>
            <person name="Pikina A.P."/>
            <person name="Sokolova S.R."/>
            <person name="Korostin D.O."/>
            <person name="Efimov B.A."/>
        </authorList>
    </citation>
    <scope>NUCLEOTIDE SEQUENCE [LARGE SCALE GENOMIC DNA]</scope>
    <source>
        <strain evidence="1 2">AD58</strain>
    </source>
</reference>
<dbReference type="Proteomes" id="UP001320603">
    <property type="component" value="Chromosome"/>
</dbReference>
<sequence>MANRRILKKEISYTAGNLFLETVFCKLYLPDTNTEKADTILARILDMQDNFIGRAGRPDGKDNPKLVKAYYSKLRADLQKEIDAIAAEIGELNK</sequence>
<organism evidence="1 2">
    <name type="scientific">Parabacteroides absconsus</name>
    <dbReference type="NCBI Taxonomy" id="2951805"/>
    <lineage>
        <taxon>Bacteria</taxon>
        <taxon>Pseudomonadati</taxon>
        <taxon>Bacteroidota</taxon>
        <taxon>Bacteroidia</taxon>
        <taxon>Bacteroidales</taxon>
        <taxon>Tannerellaceae</taxon>
        <taxon>Parabacteroides</taxon>
    </lineage>
</organism>
<accession>A0ABZ2IU27</accession>
<evidence type="ECO:0000313" key="2">
    <source>
        <dbReference type="Proteomes" id="UP001320603"/>
    </source>
</evidence>